<dbReference type="Proteomes" id="UP000076727">
    <property type="component" value="Unassembled WGS sequence"/>
</dbReference>
<dbReference type="InterPro" id="IPR045108">
    <property type="entry name" value="TXNDC17-like"/>
</dbReference>
<dbReference type="PANTHER" id="PTHR12452">
    <property type="entry name" value="42-9-9 PROTEIN-RELATED"/>
    <property type="match status" value="1"/>
</dbReference>
<dbReference type="EMBL" id="KV429039">
    <property type="protein sequence ID" value="KZT72885.1"/>
    <property type="molecule type" value="Genomic_DNA"/>
</dbReference>
<evidence type="ECO:0000313" key="4">
    <source>
        <dbReference type="Proteomes" id="UP000076727"/>
    </source>
</evidence>
<feature type="domain" description="Thioredoxin" evidence="2">
    <location>
        <begin position="19"/>
        <end position="96"/>
    </location>
</feature>
<dbReference type="PANTHER" id="PTHR12452:SF0">
    <property type="entry name" value="THIOREDOXIN DOMAIN-CONTAINING PROTEIN 17"/>
    <property type="match status" value="1"/>
</dbReference>
<name>A0A165T3M8_9APHY</name>
<dbReference type="Pfam" id="PF06110">
    <property type="entry name" value="TXD17-like_Trx"/>
    <property type="match status" value="1"/>
</dbReference>
<organism evidence="3 4">
    <name type="scientific">Daedalea quercina L-15889</name>
    <dbReference type="NCBI Taxonomy" id="1314783"/>
    <lineage>
        <taxon>Eukaryota</taxon>
        <taxon>Fungi</taxon>
        <taxon>Dikarya</taxon>
        <taxon>Basidiomycota</taxon>
        <taxon>Agaricomycotina</taxon>
        <taxon>Agaricomycetes</taxon>
        <taxon>Polyporales</taxon>
        <taxon>Fomitopsis</taxon>
    </lineage>
</organism>
<evidence type="ECO:0000256" key="1">
    <source>
        <dbReference type="ARBA" id="ARBA00008987"/>
    </source>
</evidence>
<sequence length="157" mass="17777">MPIHETEDPAQPSALANVDQAFLVFYSSRDETGTLWCPDCRAVDGFVRGVFGPNDGPVALVIYVGQRTAWKDPTNPFRGEPYNVQSVPTIIRVRDVRAALRSLGISPLLIRPQCLTRALGFQRRRKLRHNWPRSSKHDRDTGAYLGQWEYRDNLEGA</sequence>
<evidence type="ECO:0000259" key="2">
    <source>
        <dbReference type="Pfam" id="PF06110"/>
    </source>
</evidence>
<proteinExistence type="inferred from homology"/>
<dbReference type="Gene3D" id="3.40.30.10">
    <property type="entry name" value="Glutaredoxin"/>
    <property type="match status" value="1"/>
</dbReference>
<dbReference type="AlphaFoldDB" id="A0A165T3M8"/>
<gene>
    <name evidence="3" type="ORF">DAEQUDRAFT_663535</name>
</gene>
<comment type="similarity">
    <text evidence="1">Belongs to the thioredoxin family.</text>
</comment>
<protein>
    <recommendedName>
        <fullName evidence="2">Thioredoxin domain-containing protein</fullName>
    </recommendedName>
</protein>
<keyword evidence="4" id="KW-1185">Reference proteome</keyword>
<dbReference type="InterPro" id="IPR036249">
    <property type="entry name" value="Thioredoxin-like_sf"/>
</dbReference>
<dbReference type="SUPFAM" id="SSF52833">
    <property type="entry name" value="Thioredoxin-like"/>
    <property type="match status" value="1"/>
</dbReference>
<dbReference type="STRING" id="1314783.A0A165T3M8"/>
<dbReference type="InterPro" id="IPR010357">
    <property type="entry name" value="TXNDC17_dom"/>
</dbReference>
<dbReference type="OrthoDB" id="78947at2759"/>
<reference evidence="3 4" key="1">
    <citation type="journal article" date="2016" name="Mol. Biol. Evol.">
        <title>Comparative Genomics of Early-Diverging Mushroom-Forming Fungi Provides Insights into the Origins of Lignocellulose Decay Capabilities.</title>
        <authorList>
            <person name="Nagy L.G."/>
            <person name="Riley R."/>
            <person name="Tritt A."/>
            <person name="Adam C."/>
            <person name="Daum C."/>
            <person name="Floudas D."/>
            <person name="Sun H."/>
            <person name="Yadav J.S."/>
            <person name="Pangilinan J."/>
            <person name="Larsson K.H."/>
            <person name="Matsuura K."/>
            <person name="Barry K."/>
            <person name="Labutti K."/>
            <person name="Kuo R."/>
            <person name="Ohm R.A."/>
            <person name="Bhattacharya S.S."/>
            <person name="Shirouzu T."/>
            <person name="Yoshinaga Y."/>
            <person name="Martin F.M."/>
            <person name="Grigoriev I.V."/>
            <person name="Hibbett D.S."/>
        </authorList>
    </citation>
    <scope>NUCLEOTIDE SEQUENCE [LARGE SCALE GENOMIC DNA]</scope>
    <source>
        <strain evidence="3 4">L-15889</strain>
    </source>
</reference>
<evidence type="ECO:0000313" key="3">
    <source>
        <dbReference type="EMBL" id="KZT72885.1"/>
    </source>
</evidence>
<dbReference type="GO" id="GO:0005829">
    <property type="term" value="C:cytosol"/>
    <property type="evidence" value="ECO:0007669"/>
    <property type="project" value="TreeGrafter"/>
</dbReference>
<accession>A0A165T3M8</accession>
<dbReference type="GO" id="GO:0047134">
    <property type="term" value="F:protein-disulfide reductase [NAD(P)H] activity"/>
    <property type="evidence" value="ECO:0007669"/>
    <property type="project" value="InterPro"/>
</dbReference>